<dbReference type="EMBL" id="CP003537">
    <property type="protein sequence ID" value="AGH96484.1"/>
    <property type="molecule type" value="Genomic_DNA"/>
</dbReference>
<dbReference type="AlphaFoldDB" id="M4VTH4"/>
<accession>M4VTH4</accession>
<dbReference type="HOGENOM" id="CLU_571945_0_0_7"/>
<dbReference type="KEGG" id="bex:A11Q_2268"/>
<reference evidence="1 2" key="1">
    <citation type="journal article" date="2013" name="ISME J.">
        <title>By their genes ye shall know them: genomic signatures of predatory bacteria.</title>
        <authorList>
            <person name="Pasternak Z."/>
            <person name="Pietrokovski S."/>
            <person name="Rotem O."/>
            <person name="Gophna U."/>
            <person name="Lurie-Weinberger M.N."/>
            <person name="Jurkevitch E."/>
        </authorList>
    </citation>
    <scope>NUCLEOTIDE SEQUENCE [LARGE SCALE GENOMIC DNA]</scope>
    <source>
        <strain evidence="1 2">JSS</strain>
    </source>
</reference>
<dbReference type="PATRIC" id="fig|1184267.3.peg.2298"/>
<dbReference type="Proteomes" id="UP000012040">
    <property type="component" value="Chromosome"/>
</dbReference>
<sequence>MGAQVALKKPLCIESHIVYKIDRIVGEKTETLYSCAQFKKVSFSKFLYEKLDLIEGRLRKVEMILPESMRRSDLVLQFEDSSQPADDQASVAVSAIQILSDKIVLTSEALQTEALEKAVLQWSLKKQFKNVDHLYLETLVDFMATSYGAKGYRSLISEAWNTSFADQSFLERRQLMRAISQQMVLSYDAEISAVQNLQKLLQHVAPQSAWELSFGQELARRGYLNKEALAQLRLDLIVDVSGTDEAKKIATQLVQLSREGLKKKIAIKTSAGLLLLPSLLPLPNSSDVFSSYHLVFSDSHTAINARTLNHYTENSERLVFVDVDSDISTASFRSLLTRGVPEFLANNRQLNFVQIHLPSYKLKSAELKGLSDYFAFVKQQESFSAEKKVLGWQQSEWNKDLQAFKPIAYFDVIQYFRIN</sequence>
<name>M4VTH4_9BACT</name>
<evidence type="ECO:0000313" key="2">
    <source>
        <dbReference type="Proteomes" id="UP000012040"/>
    </source>
</evidence>
<protein>
    <submittedName>
        <fullName evidence="1">Uncharacterized protein</fullName>
    </submittedName>
</protein>
<evidence type="ECO:0000313" key="1">
    <source>
        <dbReference type="EMBL" id="AGH96484.1"/>
    </source>
</evidence>
<proteinExistence type="predicted"/>
<dbReference type="STRING" id="1184267.A11Q_2268"/>
<organism evidence="1 2">
    <name type="scientific">Pseudobdellovibrio exovorus JSS</name>
    <dbReference type="NCBI Taxonomy" id="1184267"/>
    <lineage>
        <taxon>Bacteria</taxon>
        <taxon>Pseudomonadati</taxon>
        <taxon>Bdellovibrionota</taxon>
        <taxon>Bdellovibrionia</taxon>
        <taxon>Bdellovibrionales</taxon>
        <taxon>Pseudobdellovibrionaceae</taxon>
        <taxon>Pseudobdellovibrio</taxon>
    </lineage>
</organism>
<gene>
    <name evidence="1" type="ORF">A11Q_2268</name>
</gene>
<dbReference type="eggNOG" id="ENOG5030NMM">
    <property type="taxonomic scope" value="Bacteria"/>
</dbReference>
<keyword evidence="2" id="KW-1185">Reference proteome</keyword>